<organism evidence="8 9">
    <name type="scientific">Fictibacillus macauensis ZFHKF-1</name>
    <dbReference type="NCBI Taxonomy" id="1196324"/>
    <lineage>
        <taxon>Bacteria</taxon>
        <taxon>Bacillati</taxon>
        <taxon>Bacillota</taxon>
        <taxon>Bacilli</taxon>
        <taxon>Bacillales</taxon>
        <taxon>Fictibacillaceae</taxon>
        <taxon>Fictibacillus</taxon>
    </lineage>
</organism>
<dbReference type="PANTHER" id="PTHR23511">
    <property type="entry name" value="SYNAPTIC VESICLE GLYCOPROTEIN 2"/>
    <property type="match status" value="1"/>
</dbReference>
<evidence type="ECO:0000256" key="1">
    <source>
        <dbReference type="ARBA" id="ARBA00004651"/>
    </source>
</evidence>
<accession>I8ANG3</accession>
<dbReference type="EMBL" id="AKKV01000006">
    <property type="protein sequence ID" value="EIT87349.1"/>
    <property type="molecule type" value="Genomic_DNA"/>
</dbReference>
<feature type="transmembrane region" description="Helical" evidence="6">
    <location>
        <begin position="310"/>
        <end position="328"/>
    </location>
</feature>
<dbReference type="Gene3D" id="1.20.1250.20">
    <property type="entry name" value="MFS general substrate transporter like domains"/>
    <property type="match status" value="1"/>
</dbReference>
<dbReference type="Proteomes" id="UP000004080">
    <property type="component" value="Unassembled WGS sequence"/>
</dbReference>
<feature type="transmembrane region" description="Helical" evidence="6">
    <location>
        <begin position="370"/>
        <end position="391"/>
    </location>
</feature>
<feature type="transmembrane region" description="Helical" evidence="6">
    <location>
        <begin position="282"/>
        <end position="303"/>
    </location>
</feature>
<reference evidence="8 9" key="1">
    <citation type="journal article" date="2012" name="J. Bacteriol.">
        <title>Genome of Bacillus macauensis ZFHKF-1, a Long-Chain-Forming Bacterium.</title>
        <authorList>
            <person name="Cai L."/>
            <person name="Zhang T."/>
        </authorList>
    </citation>
    <scope>NUCLEOTIDE SEQUENCE [LARGE SCALE GENOMIC DNA]</scope>
    <source>
        <strain evidence="8 9">ZFHKF-1</strain>
    </source>
</reference>
<keyword evidence="4 6" id="KW-1133">Transmembrane helix</keyword>
<evidence type="ECO:0000259" key="7">
    <source>
        <dbReference type="PROSITE" id="PS50850"/>
    </source>
</evidence>
<evidence type="ECO:0000313" key="8">
    <source>
        <dbReference type="EMBL" id="EIT87349.1"/>
    </source>
</evidence>
<dbReference type="InterPro" id="IPR005828">
    <property type="entry name" value="MFS_sugar_transport-like"/>
</dbReference>
<feature type="transmembrane region" description="Helical" evidence="6">
    <location>
        <begin position="143"/>
        <end position="165"/>
    </location>
</feature>
<dbReference type="GO" id="GO:0005886">
    <property type="term" value="C:plasma membrane"/>
    <property type="evidence" value="ECO:0007669"/>
    <property type="project" value="UniProtKB-SubCell"/>
</dbReference>
<keyword evidence="2" id="KW-0813">Transport</keyword>
<feature type="transmembrane region" description="Helical" evidence="6">
    <location>
        <begin position="56"/>
        <end position="73"/>
    </location>
</feature>
<evidence type="ECO:0000256" key="2">
    <source>
        <dbReference type="ARBA" id="ARBA00022448"/>
    </source>
</evidence>
<dbReference type="InterPro" id="IPR005829">
    <property type="entry name" value="Sugar_transporter_CS"/>
</dbReference>
<dbReference type="PROSITE" id="PS00216">
    <property type="entry name" value="SUGAR_TRANSPORT_1"/>
    <property type="match status" value="1"/>
</dbReference>
<feature type="transmembrane region" description="Helical" evidence="6">
    <location>
        <begin position="21"/>
        <end position="44"/>
    </location>
</feature>
<name>I8ANG3_9BACL</name>
<dbReference type="eggNOG" id="COG2814">
    <property type="taxonomic scope" value="Bacteria"/>
</dbReference>
<feature type="transmembrane region" description="Helical" evidence="6">
    <location>
        <begin position="109"/>
        <end position="131"/>
    </location>
</feature>
<dbReference type="PATRIC" id="fig|1196324.3.peg.141"/>
<feature type="domain" description="Major facilitator superfamily (MFS) profile" evidence="7">
    <location>
        <begin position="18"/>
        <end position="426"/>
    </location>
</feature>
<evidence type="ECO:0000256" key="3">
    <source>
        <dbReference type="ARBA" id="ARBA00022692"/>
    </source>
</evidence>
<evidence type="ECO:0000256" key="6">
    <source>
        <dbReference type="SAM" id="Phobius"/>
    </source>
</evidence>
<dbReference type="Pfam" id="PF00083">
    <property type="entry name" value="Sugar_tr"/>
    <property type="match status" value="1"/>
</dbReference>
<evidence type="ECO:0000256" key="4">
    <source>
        <dbReference type="ARBA" id="ARBA00022989"/>
    </source>
</evidence>
<dbReference type="GO" id="GO:0022857">
    <property type="term" value="F:transmembrane transporter activity"/>
    <property type="evidence" value="ECO:0007669"/>
    <property type="project" value="InterPro"/>
</dbReference>
<feature type="transmembrane region" description="Helical" evidence="6">
    <location>
        <begin position="403"/>
        <end position="422"/>
    </location>
</feature>
<dbReference type="RefSeq" id="WP_007200250.1">
    <property type="nucleotide sequence ID" value="NZ_AKKV01000006.1"/>
</dbReference>
<proteinExistence type="predicted"/>
<feature type="transmembrane region" description="Helical" evidence="6">
    <location>
        <begin position="171"/>
        <end position="189"/>
    </location>
</feature>
<dbReference type="InterPro" id="IPR036259">
    <property type="entry name" value="MFS_trans_sf"/>
</dbReference>
<dbReference type="CDD" id="cd17316">
    <property type="entry name" value="MFS_SV2_like"/>
    <property type="match status" value="1"/>
</dbReference>
<feature type="transmembrane region" description="Helical" evidence="6">
    <location>
        <begin position="85"/>
        <end position="103"/>
    </location>
</feature>
<evidence type="ECO:0000313" key="9">
    <source>
        <dbReference type="Proteomes" id="UP000004080"/>
    </source>
</evidence>
<comment type="subcellular location">
    <subcellularLocation>
        <location evidence="1">Cell membrane</location>
        <topology evidence="1">Multi-pass membrane protein</topology>
    </subcellularLocation>
</comment>
<comment type="caution">
    <text evidence="8">The sequence shown here is derived from an EMBL/GenBank/DDBJ whole genome shotgun (WGS) entry which is preliminary data.</text>
</comment>
<dbReference type="PROSITE" id="PS00217">
    <property type="entry name" value="SUGAR_TRANSPORT_2"/>
    <property type="match status" value="1"/>
</dbReference>
<sequence length="454" mass="48981">MGFEQLNGKKVQRFQRKITALSAAGTFLDGFDLTVIAVAMPLILSQWQVSPVMQGLITASAVIGSLIGALWFGNLTDRYGRKAMYVVDLLAFVVFASLTAFAQDAWQLIVFRFLLGIGIGADYPISATLVSEFSATKSRGRHTAYLGAMWFIGAVAAYVVGLLLLPLGPVAWRYMLLVGALFALVVFFFRVTLPESPRWLAANGRKEEAERIMFSITGQKVMVEAQEQTKYRLREVFSPSLIKRTAFVCGFWFCYAVAYYGISMYTPSILKPFMNGSQTLTYIGSGTISILGLAGAIIGSMLVEKIGRRPLIITSFLGLSLALIILTLNAQPTIAFLIALFSFAVLFANMGGGILNFVYPTELFPTSIRATASGLATSVSRIGSILGILVFPNLVAAWGTSTALAFFAVISVIGLVLCIALAPETKGMHLEAINETGGNAAEIPILPDDSIPLK</sequence>
<dbReference type="OrthoDB" id="9783823at2"/>
<protein>
    <submittedName>
        <fullName evidence="8">General substrate transporter</fullName>
    </submittedName>
</protein>
<dbReference type="PANTHER" id="PTHR23511:SF34">
    <property type="entry name" value="SYNAPTIC VESICLE GLYCOPROTEIN 2"/>
    <property type="match status" value="1"/>
</dbReference>
<dbReference type="AlphaFoldDB" id="I8ANG3"/>
<dbReference type="InterPro" id="IPR020846">
    <property type="entry name" value="MFS_dom"/>
</dbReference>
<keyword evidence="5 6" id="KW-0472">Membrane</keyword>
<keyword evidence="9" id="KW-1185">Reference proteome</keyword>
<dbReference type="SUPFAM" id="SSF103473">
    <property type="entry name" value="MFS general substrate transporter"/>
    <property type="match status" value="1"/>
</dbReference>
<dbReference type="PROSITE" id="PS50850">
    <property type="entry name" value="MFS"/>
    <property type="match status" value="1"/>
</dbReference>
<keyword evidence="3 6" id="KW-0812">Transmembrane</keyword>
<feature type="transmembrane region" description="Helical" evidence="6">
    <location>
        <begin position="334"/>
        <end position="358"/>
    </location>
</feature>
<gene>
    <name evidence="8" type="ORF">A374_00719</name>
</gene>
<feature type="transmembrane region" description="Helical" evidence="6">
    <location>
        <begin position="241"/>
        <end position="262"/>
    </location>
</feature>
<dbReference type="STRING" id="1196324.A374_00719"/>
<evidence type="ECO:0000256" key="5">
    <source>
        <dbReference type="ARBA" id="ARBA00023136"/>
    </source>
</evidence>